<dbReference type="PANTHER" id="PTHR22749">
    <property type="entry name" value="RIBOFLAVIN KINASE/FMN ADENYLYLTRANSFERASE"/>
    <property type="match status" value="1"/>
</dbReference>
<keyword evidence="5 14" id="KW-0808">Transferase</keyword>
<comment type="catalytic activity">
    <reaction evidence="13 14">
        <text>FMN + ATP + H(+) = FAD + diphosphate</text>
        <dbReference type="Rhea" id="RHEA:17237"/>
        <dbReference type="ChEBI" id="CHEBI:15378"/>
        <dbReference type="ChEBI" id="CHEBI:30616"/>
        <dbReference type="ChEBI" id="CHEBI:33019"/>
        <dbReference type="ChEBI" id="CHEBI:57692"/>
        <dbReference type="ChEBI" id="CHEBI:58210"/>
        <dbReference type="EC" id="2.7.7.2"/>
    </reaction>
</comment>
<dbReference type="InterPro" id="IPR015865">
    <property type="entry name" value="Riboflavin_kinase_bac/euk"/>
</dbReference>
<dbReference type="PANTHER" id="PTHR22749:SF6">
    <property type="entry name" value="RIBOFLAVIN KINASE"/>
    <property type="match status" value="1"/>
</dbReference>
<dbReference type="Pfam" id="PF01687">
    <property type="entry name" value="Flavokinase"/>
    <property type="match status" value="1"/>
</dbReference>
<keyword evidence="3 14" id="KW-0285">Flavoprotein</keyword>
<dbReference type="Gene3D" id="2.40.30.30">
    <property type="entry name" value="Riboflavin kinase-like"/>
    <property type="match status" value="1"/>
</dbReference>
<dbReference type="Gene3D" id="3.40.50.620">
    <property type="entry name" value="HUPs"/>
    <property type="match status" value="1"/>
</dbReference>
<evidence type="ECO:0000256" key="4">
    <source>
        <dbReference type="ARBA" id="ARBA00022643"/>
    </source>
</evidence>
<comment type="catalytic activity">
    <reaction evidence="12 14">
        <text>riboflavin + ATP = FMN + ADP + H(+)</text>
        <dbReference type="Rhea" id="RHEA:14357"/>
        <dbReference type="ChEBI" id="CHEBI:15378"/>
        <dbReference type="ChEBI" id="CHEBI:30616"/>
        <dbReference type="ChEBI" id="CHEBI:57986"/>
        <dbReference type="ChEBI" id="CHEBI:58210"/>
        <dbReference type="ChEBI" id="CHEBI:456216"/>
        <dbReference type="EC" id="2.7.1.26"/>
    </reaction>
</comment>
<dbReference type="InterPro" id="IPR023468">
    <property type="entry name" value="Riboflavin_kinase"/>
</dbReference>
<dbReference type="SUPFAM" id="SSF82114">
    <property type="entry name" value="Riboflavin kinase-like"/>
    <property type="match status" value="1"/>
</dbReference>
<keyword evidence="17" id="KW-1185">Reference proteome</keyword>
<dbReference type="InterPro" id="IPR015864">
    <property type="entry name" value="FAD_synthase"/>
</dbReference>
<evidence type="ECO:0000256" key="9">
    <source>
        <dbReference type="ARBA" id="ARBA00022827"/>
    </source>
</evidence>
<keyword evidence="8 14" id="KW-0418">Kinase</keyword>
<dbReference type="InterPro" id="IPR002606">
    <property type="entry name" value="Riboflavin_kinase_bac"/>
</dbReference>
<dbReference type="EMBL" id="JACJKU010000014">
    <property type="protein sequence ID" value="MBM6940367.1"/>
    <property type="molecule type" value="Genomic_DNA"/>
</dbReference>
<evidence type="ECO:0000256" key="11">
    <source>
        <dbReference type="ARBA" id="ARBA00023268"/>
    </source>
</evidence>
<evidence type="ECO:0000256" key="12">
    <source>
        <dbReference type="ARBA" id="ARBA00047880"/>
    </source>
</evidence>
<keyword evidence="9 14" id="KW-0274">FAD</keyword>
<keyword evidence="11" id="KW-0511">Multifunctional enzyme</keyword>
<dbReference type="PIRSF" id="PIRSF004491">
    <property type="entry name" value="FAD_Synth"/>
    <property type="match status" value="1"/>
</dbReference>
<evidence type="ECO:0000313" key="17">
    <source>
        <dbReference type="Proteomes" id="UP000785625"/>
    </source>
</evidence>
<evidence type="ECO:0000313" key="16">
    <source>
        <dbReference type="EMBL" id="MBM6940367.1"/>
    </source>
</evidence>
<dbReference type="Pfam" id="PF06574">
    <property type="entry name" value="FAD_syn"/>
    <property type="match status" value="1"/>
</dbReference>
<protein>
    <recommendedName>
        <fullName evidence="14">Riboflavin biosynthesis protein</fullName>
    </recommendedName>
    <domain>
        <recommendedName>
            <fullName evidence="14">Riboflavin kinase</fullName>
            <ecNumber evidence="14">2.7.1.26</ecNumber>
        </recommendedName>
        <alternativeName>
            <fullName evidence="14">Flavokinase</fullName>
        </alternativeName>
    </domain>
    <domain>
        <recommendedName>
            <fullName evidence="14">FMN adenylyltransferase</fullName>
            <ecNumber evidence="14">2.7.7.2</ecNumber>
        </recommendedName>
        <alternativeName>
            <fullName evidence="14">FAD pyrophosphorylase</fullName>
        </alternativeName>
        <alternativeName>
            <fullName evidence="14">FAD synthase</fullName>
        </alternativeName>
    </domain>
</protein>
<evidence type="ECO:0000256" key="14">
    <source>
        <dbReference type="PIRNR" id="PIRNR004491"/>
    </source>
</evidence>
<comment type="pathway">
    <text evidence="2 14">Cofactor biosynthesis; FMN biosynthesis; FMN from riboflavin (ATP route): step 1/1.</text>
</comment>
<evidence type="ECO:0000256" key="2">
    <source>
        <dbReference type="ARBA" id="ARBA00005201"/>
    </source>
</evidence>
<dbReference type="RefSeq" id="WP_204784746.1">
    <property type="nucleotide sequence ID" value="NZ_JACJKU010000014.1"/>
</dbReference>
<evidence type="ECO:0000259" key="15">
    <source>
        <dbReference type="SMART" id="SM00904"/>
    </source>
</evidence>
<evidence type="ECO:0000256" key="7">
    <source>
        <dbReference type="ARBA" id="ARBA00022741"/>
    </source>
</evidence>
<comment type="pathway">
    <text evidence="1 14">Cofactor biosynthesis; FAD biosynthesis; FAD from FMN: step 1/1.</text>
</comment>
<evidence type="ECO:0000256" key="6">
    <source>
        <dbReference type="ARBA" id="ARBA00022695"/>
    </source>
</evidence>
<evidence type="ECO:0000256" key="13">
    <source>
        <dbReference type="ARBA" id="ARBA00049494"/>
    </source>
</evidence>
<evidence type="ECO:0000256" key="8">
    <source>
        <dbReference type="ARBA" id="ARBA00022777"/>
    </source>
</evidence>
<keyword evidence="4 14" id="KW-0288">FMN</keyword>
<dbReference type="InterPro" id="IPR014729">
    <property type="entry name" value="Rossmann-like_a/b/a_fold"/>
</dbReference>
<evidence type="ECO:0000256" key="1">
    <source>
        <dbReference type="ARBA" id="ARBA00004726"/>
    </source>
</evidence>
<dbReference type="EC" id="2.7.7.2" evidence="14"/>
<dbReference type="InterPro" id="IPR023465">
    <property type="entry name" value="Riboflavin_kinase_dom_sf"/>
</dbReference>
<comment type="similarity">
    <text evidence="14">Belongs to the ribF family.</text>
</comment>
<evidence type="ECO:0000256" key="3">
    <source>
        <dbReference type="ARBA" id="ARBA00022630"/>
    </source>
</evidence>
<dbReference type="SMART" id="SM00904">
    <property type="entry name" value="Flavokinase"/>
    <property type="match status" value="1"/>
</dbReference>
<evidence type="ECO:0000256" key="10">
    <source>
        <dbReference type="ARBA" id="ARBA00022840"/>
    </source>
</evidence>
<dbReference type="GO" id="GO:0003919">
    <property type="term" value="F:FMN adenylyltransferase activity"/>
    <property type="evidence" value="ECO:0007669"/>
    <property type="project" value="UniProtKB-EC"/>
</dbReference>
<comment type="caution">
    <text evidence="16">The sequence shown here is derived from an EMBL/GenBank/DDBJ whole genome shotgun (WGS) entry which is preliminary data.</text>
</comment>
<gene>
    <name evidence="16" type="primary">ribF</name>
    <name evidence="16" type="ORF">H5975_02490</name>
</gene>
<keyword evidence="6 14" id="KW-0548">Nucleotidyltransferase</keyword>
<organism evidence="16 17">
    <name type="scientific">Limosilactobacillus coleohominis</name>
    <dbReference type="NCBI Taxonomy" id="181675"/>
    <lineage>
        <taxon>Bacteria</taxon>
        <taxon>Bacillati</taxon>
        <taxon>Bacillota</taxon>
        <taxon>Bacilli</taxon>
        <taxon>Lactobacillales</taxon>
        <taxon>Lactobacillaceae</taxon>
        <taxon>Limosilactobacillus</taxon>
    </lineage>
</organism>
<proteinExistence type="inferred from homology"/>
<evidence type="ECO:0000256" key="5">
    <source>
        <dbReference type="ARBA" id="ARBA00022679"/>
    </source>
</evidence>
<dbReference type="EC" id="2.7.1.26" evidence="14"/>
<dbReference type="GO" id="GO:0008531">
    <property type="term" value="F:riboflavin kinase activity"/>
    <property type="evidence" value="ECO:0007669"/>
    <property type="project" value="UniProtKB-EC"/>
</dbReference>
<sequence>MKSIRLSYPLSTNEVKAGPVVLAMGFFDGVHRGHQKVIRTAKELANERHQPLAVLTYDKLPAIVFKMMEQPVRYLTPLKTKLSLFQQLGVDIAYVMNFTSDVAELAPQEFVDQVLTALNPSMVVAGFDHTYGPADIANMALLPTYVNGRFDVYTVNKLSEGAVDEKVSSTNIRKLVDEGQIGQANQLLGYEYTTTGIIVHGFARGRTIGFPTANVQWYENERIPAVGVYAVRMKVQGRWVDGMASVGFNETFGQNKRMTIEINLFNFNHHIYGEHVTVQWVQRLRDEVKFSSVQELINQLKKDQTTSEQILADNQFSGISVK</sequence>
<dbReference type="NCBIfam" id="TIGR00083">
    <property type="entry name" value="ribF"/>
    <property type="match status" value="1"/>
</dbReference>
<keyword evidence="10 14" id="KW-0067">ATP-binding</keyword>
<keyword evidence="7 14" id="KW-0547">Nucleotide-binding</keyword>
<feature type="domain" description="Riboflavin kinase" evidence="15">
    <location>
        <begin position="187"/>
        <end position="312"/>
    </location>
</feature>
<accession>A0ABS2GVQ4</accession>
<dbReference type="SUPFAM" id="SSF52374">
    <property type="entry name" value="Nucleotidylyl transferase"/>
    <property type="match status" value="1"/>
</dbReference>
<name>A0ABS2GVQ4_9LACO</name>
<dbReference type="Proteomes" id="UP000785625">
    <property type="component" value="Unassembled WGS sequence"/>
</dbReference>
<dbReference type="CDD" id="cd02064">
    <property type="entry name" value="FAD_synthetase_N"/>
    <property type="match status" value="1"/>
</dbReference>
<reference evidence="16 17" key="1">
    <citation type="journal article" date="2021" name="Sci. Rep.">
        <title>The distribution of antibiotic resistance genes in chicken gut microbiota commensals.</title>
        <authorList>
            <person name="Juricova H."/>
            <person name="Matiasovicova J."/>
            <person name="Kubasova T."/>
            <person name="Cejkova D."/>
            <person name="Rychlik I."/>
        </authorList>
    </citation>
    <scope>NUCLEOTIDE SEQUENCE [LARGE SCALE GENOMIC DNA]</scope>
    <source>
        <strain evidence="16 17">An574</strain>
    </source>
</reference>